<evidence type="ECO:0000313" key="2">
    <source>
        <dbReference type="Proteomes" id="UP000327085"/>
    </source>
</evidence>
<gene>
    <name evidence="1" type="ORF">ALMOND_2B014192</name>
</gene>
<dbReference type="AlphaFoldDB" id="A0A5E4EAC0"/>
<name>A0A5E4EAC0_PRUDU</name>
<reference evidence="2" key="1">
    <citation type="journal article" date="2020" name="Plant J.">
        <title>Transposons played a major role in the diversification between the closely related almond and peach genomes: results from the almond genome sequence.</title>
        <authorList>
            <person name="Alioto T."/>
            <person name="Alexiou K.G."/>
            <person name="Bardil A."/>
            <person name="Barteri F."/>
            <person name="Castanera R."/>
            <person name="Cruz F."/>
            <person name="Dhingra A."/>
            <person name="Duval H."/>
            <person name="Fernandez I Marti A."/>
            <person name="Frias L."/>
            <person name="Galan B."/>
            <person name="Garcia J.L."/>
            <person name="Howad W."/>
            <person name="Gomez-Garrido J."/>
            <person name="Gut M."/>
            <person name="Julca I."/>
            <person name="Morata J."/>
            <person name="Puigdomenech P."/>
            <person name="Ribeca P."/>
            <person name="Rubio Cabetas M.J."/>
            <person name="Vlasova A."/>
            <person name="Wirthensohn M."/>
            <person name="Garcia-Mas J."/>
            <person name="Gabaldon T."/>
            <person name="Casacuberta J.M."/>
            <person name="Arus P."/>
        </authorList>
    </citation>
    <scope>NUCLEOTIDE SEQUENCE [LARGE SCALE GENOMIC DNA]</scope>
    <source>
        <strain evidence="2">cv. Texas</strain>
    </source>
</reference>
<accession>A0A5E4EAC0</accession>
<dbReference type="InParanoid" id="A0A5E4EAC0"/>
<dbReference type="EMBL" id="CABIKO010000004">
    <property type="protein sequence ID" value="VVA11790.1"/>
    <property type="molecule type" value="Genomic_DNA"/>
</dbReference>
<organism evidence="1 2">
    <name type="scientific">Prunus dulcis</name>
    <name type="common">Almond</name>
    <name type="synonym">Amygdalus dulcis</name>
    <dbReference type="NCBI Taxonomy" id="3755"/>
    <lineage>
        <taxon>Eukaryota</taxon>
        <taxon>Viridiplantae</taxon>
        <taxon>Streptophyta</taxon>
        <taxon>Embryophyta</taxon>
        <taxon>Tracheophyta</taxon>
        <taxon>Spermatophyta</taxon>
        <taxon>Magnoliopsida</taxon>
        <taxon>eudicotyledons</taxon>
        <taxon>Gunneridae</taxon>
        <taxon>Pentapetalae</taxon>
        <taxon>rosids</taxon>
        <taxon>fabids</taxon>
        <taxon>Rosales</taxon>
        <taxon>Rosaceae</taxon>
        <taxon>Amygdaloideae</taxon>
        <taxon>Amygdaleae</taxon>
        <taxon>Prunus</taxon>
    </lineage>
</organism>
<dbReference type="Proteomes" id="UP000327085">
    <property type="component" value="Chromosome 1"/>
</dbReference>
<proteinExistence type="predicted"/>
<evidence type="ECO:0000313" key="1">
    <source>
        <dbReference type="EMBL" id="VVA11790.1"/>
    </source>
</evidence>
<dbReference type="Gramene" id="VVA11790">
    <property type="protein sequence ID" value="VVA11790"/>
    <property type="gene ID" value="Prudul26B014192"/>
</dbReference>
<protein>
    <submittedName>
        <fullName evidence="1">Uncharacterized protein</fullName>
    </submittedName>
</protein>
<sequence>MAEQHVGCRYANAEVTFVVCVDGCGVAGPTMIDEIESWEFCERCTVDGVIMVVEVVVNEIKVNVVVAEKEEIVVEEEEDVVAVEVVKLDVAVDVVLFLKINDDILRIKKIH</sequence>